<comment type="caution">
    <text evidence="1">The sequence shown here is derived from an EMBL/GenBank/DDBJ whole genome shotgun (WGS) entry which is preliminary data.</text>
</comment>
<reference evidence="1 2" key="1">
    <citation type="submission" date="2013-02" db="EMBL/GenBank/DDBJ databases">
        <title>A novel strain isolated from Lonar lake, Maharashtra, India.</title>
        <authorList>
            <person name="Singh A."/>
        </authorList>
    </citation>
    <scope>NUCLEOTIDE SEQUENCE [LARGE SCALE GENOMIC DNA]</scope>
    <source>
        <strain evidence="1 2">AK24</strain>
    </source>
</reference>
<evidence type="ECO:0000313" key="1">
    <source>
        <dbReference type="EMBL" id="EON75378.1"/>
    </source>
</evidence>
<gene>
    <name evidence="1" type="ORF">ADIS_4082</name>
</gene>
<dbReference type="Proteomes" id="UP000013909">
    <property type="component" value="Unassembled WGS sequence"/>
</dbReference>
<organism evidence="1 2">
    <name type="scientific">Lunatimonas lonarensis</name>
    <dbReference type="NCBI Taxonomy" id="1232681"/>
    <lineage>
        <taxon>Bacteria</taxon>
        <taxon>Pseudomonadati</taxon>
        <taxon>Bacteroidota</taxon>
        <taxon>Cytophagia</taxon>
        <taxon>Cytophagales</taxon>
        <taxon>Cyclobacteriaceae</taxon>
    </lineage>
</organism>
<accession>R7ZMR1</accession>
<dbReference type="AlphaFoldDB" id="R7ZMR1"/>
<evidence type="ECO:0000313" key="2">
    <source>
        <dbReference type="Proteomes" id="UP000013909"/>
    </source>
</evidence>
<proteinExistence type="predicted"/>
<protein>
    <submittedName>
        <fullName evidence="1">Uncharacterized protein</fullName>
    </submittedName>
</protein>
<sequence length="93" mass="10849">MTFVIREKNEIKFRFFGSRQDFFQNTPAIMGPIGMGMEGTLETWQWDDSLRCTVLLRELLKLPLNPGIDYPFVPEGLCQEKCKETNSNQEKPF</sequence>
<dbReference type="EMBL" id="AQHR01000107">
    <property type="protein sequence ID" value="EON75378.1"/>
    <property type="molecule type" value="Genomic_DNA"/>
</dbReference>
<name>R7ZMR1_9BACT</name>
<keyword evidence="2" id="KW-1185">Reference proteome</keyword>